<evidence type="ECO:0000256" key="5">
    <source>
        <dbReference type="ARBA" id="ARBA00022989"/>
    </source>
</evidence>
<comment type="subcellular location">
    <subcellularLocation>
        <location evidence="1">Cell membrane</location>
        <topology evidence="1">Multi-pass membrane protein</topology>
    </subcellularLocation>
</comment>
<dbReference type="OrthoDB" id="9800498at2"/>
<dbReference type="AlphaFoldDB" id="A0A2T0XPV6"/>
<dbReference type="RefSeq" id="WP_106152338.1">
    <property type="nucleotide sequence ID" value="NZ_PVTS01000004.1"/>
</dbReference>
<accession>A0A2T0XPV6</accession>
<evidence type="ECO:0000256" key="2">
    <source>
        <dbReference type="ARBA" id="ARBA00006228"/>
    </source>
</evidence>
<keyword evidence="3" id="KW-1003">Cell membrane</keyword>
<keyword evidence="4" id="KW-0812">Transmembrane</keyword>
<organism evidence="7 8">
    <name type="scientific">Marinilabilia salmonicolor</name>
    <dbReference type="NCBI Taxonomy" id="989"/>
    <lineage>
        <taxon>Bacteria</taxon>
        <taxon>Pseudomonadati</taxon>
        <taxon>Bacteroidota</taxon>
        <taxon>Bacteroidia</taxon>
        <taxon>Marinilabiliales</taxon>
        <taxon>Marinilabiliaceae</taxon>
        <taxon>Marinilabilia</taxon>
    </lineage>
</organism>
<protein>
    <submittedName>
        <fullName evidence="7">Multicomponent Na+:H+ antiporter subunit E</fullName>
    </submittedName>
</protein>
<proteinExistence type="inferred from homology"/>
<comment type="similarity">
    <text evidence="2">Belongs to the CPA3 antiporters (TC 2.A.63) subunit E family.</text>
</comment>
<gene>
    <name evidence="7" type="ORF">DFO77_11941</name>
</gene>
<dbReference type="InterPro" id="IPR002758">
    <property type="entry name" value="Cation_antiport_E"/>
</dbReference>
<evidence type="ECO:0000256" key="3">
    <source>
        <dbReference type="ARBA" id="ARBA00022475"/>
    </source>
</evidence>
<sequence length="105" mass="11910">MKPLYFIYFFIYYAFKVTESGLAIAMQVVKGSRGEDGMLIEYQSTLKKGWRVVLLFNLISMTPGSMSIDIDSENNKILVHLLNRSDHADFLKVTGKIESLLSKAL</sequence>
<reference evidence="7 8" key="1">
    <citation type="submission" date="2018-07" db="EMBL/GenBank/DDBJ databases">
        <title>Freshwater and sediment microbial communities from various areas in North America, analyzing microbe dynamics in response to fracking.</title>
        <authorList>
            <person name="Lamendella R."/>
        </authorList>
    </citation>
    <scope>NUCLEOTIDE SEQUENCE [LARGE SCALE GENOMIC DNA]</scope>
    <source>
        <strain evidence="7 8">160A</strain>
    </source>
</reference>
<evidence type="ECO:0000313" key="8">
    <source>
        <dbReference type="Proteomes" id="UP000252733"/>
    </source>
</evidence>
<keyword evidence="5" id="KW-1133">Transmembrane helix</keyword>
<dbReference type="PANTHER" id="PTHR34584">
    <property type="entry name" value="NA(+)/H(+) ANTIPORTER SUBUNIT E1"/>
    <property type="match status" value="1"/>
</dbReference>
<dbReference type="GO" id="GO:0008324">
    <property type="term" value="F:monoatomic cation transmembrane transporter activity"/>
    <property type="evidence" value="ECO:0007669"/>
    <property type="project" value="InterPro"/>
</dbReference>
<dbReference type="STRING" id="1168289.GCA_000259075_00706"/>
<dbReference type="Proteomes" id="UP000252733">
    <property type="component" value="Unassembled WGS sequence"/>
</dbReference>
<dbReference type="EMBL" id="QPIZ01000019">
    <property type="protein sequence ID" value="RCW31075.1"/>
    <property type="molecule type" value="Genomic_DNA"/>
</dbReference>
<name>A0A2T0XPV6_9BACT</name>
<keyword evidence="6" id="KW-0472">Membrane</keyword>
<dbReference type="PANTHER" id="PTHR34584:SF1">
    <property type="entry name" value="NA(+)_H(+) ANTIPORTER SUBUNIT E1"/>
    <property type="match status" value="1"/>
</dbReference>
<evidence type="ECO:0000313" key="7">
    <source>
        <dbReference type="EMBL" id="RCW31075.1"/>
    </source>
</evidence>
<evidence type="ECO:0000256" key="6">
    <source>
        <dbReference type="ARBA" id="ARBA00023136"/>
    </source>
</evidence>
<comment type="caution">
    <text evidence="7">The sequence shown here is derived from an EMBL/GenBank/DDBJ whole genome shotgun (WGS) entry which is preliminary data.</text>
</comment>
<keyword evidence="8" id="KW-1185">Reference proteome</keyword>
<evidence type="ECO:0000256" key="4">
    <source>
        <dbReference type="ARBA" id="ARBA00022692"/>
    </source>
</evidence>
<evidence type="ECO:0000256" key="1">
    <source>
        <dbReference type="ARBA" id="ARBA00004651"/>
    </source>
</evidence>
<dbReference type="Pfam" id="PF01899">
    <property type="entry name" value="MNHE"/>
    <property type="match status" value="1"/>
</dbReference>
<dbReference type="GO" id="GO:0005886">
    <property type="term" value="C:plasma membrane"/>
    <property type="evidence" value="ECO:0007669"/>
    <property type="project" value="UniProtKB-SubCell"/>
</dbReference>